<evidence type="ECO:0000313" key="4">
    <source>
        <dbReference type="Proteomes" id="UP000241362"/>
    </source>
</evidence>
<proteinExistence type="predicted"/>
<dbReference type="Proteomes" id="UP000241362">
    <property type="component" value="Unassembled WGS sequence"/>
</dbReference>
<feature type="domain" description="Tape measure protein N-terminal" evidence="2">
    <location>
        <begin position="85"/>
        <end position="258"/>
    </location>
</feature>
<dbReference type="PANTHER" id="PTHR38812:SF2">
    <property type="entry name" value="MU-LIKE PROPHAGE FLUMU PROTEIN GP42"/>
    <property type="match status" value="1"/>
</dbReference>
<accession>A0A2T4JDL0</accession>
<dbReference type="InterPro" id="IPR053058">
    <property type="entry name" value="Mulikevirus_tape_measure"/>
</dbReference>
<dbReference type="PANTHER" id="PTHR38812">
    <property type="entry name" value="MU-LIKE PROPHAGE FLUMU PROTEIN GP42"/>
    <property type="match status" value="1"/>
</dbReference>
<feature type="transmembrane region" description="Helical" evidence="1">
    <location>
        <begin position="367"/>
        <end position="393"/>
    </location>
</feature>
<organism evidence="3 4">
    <name type="scientific">Fuscovulum blasticum DSM 2131</name>
    <dbReference type="NCBI Taxonomy" id="1188250"/>
    <lineage>
        <taxon>Bacteria</taxon>
        <taxon>Pseudomonadati</taxon>
        <taxon>Pseudomonadota</taxon>
        <taxon>Alphaproteobacteria</taxon>
        <taxon>Rhodobacterales</taxon>
        <taxon>Paracoccaceae</taxon>
        <taxon>Pseudogemmobacter</taxon>
    </lineage>
</organism>
<evidence type="ECO:0000256" key="1">
    <source>
        <dbReference type="SAM" id="Phobius"/>
    </source>
</evidence>
<dbReference type="InterPro" id="IPR013491">
    <property type="entry name" value="Tape_meas_N"/>
</dbReference>
<gene>
    <name evidence="3" type="ORF">C5F44_02395</name>
</gene>
<dbReference type="AlphaFoldDB" id="A0A2T4JDL0"/>
<keyword evidence="4" id="KW-1185">Reference proteome</keyword>
<reference evidence="3 4" key="1">
    <citation type="submission" date="2018-03" db="EMBL/GenBank/DDBJ databases">
        <title>Rhodobacter blasticus.</title>
        <authorList>
            <person name="Meyer T.E."/>
            <person name="Miller S."/>
            <person name="Lodha T."/>
            <person name="Gandham S."/>
            <person name="Chintalapati S."/>
            <person name="Chintalapati V.R."/>
        </authorList>
    </citation>
    <scope>NUCLEOTIDE SEQUENCE [LARGE SCALE GENOMIC DNA]</scope>
    <source>
        <strain evidence="3 4">DSM 2131</strain>
    </source>
</reference>
<keyword evidence="1" id="KW-0472">Membrane</keyword>
<evidence type="ECO:0000313" key="3">
    <source>
        <dbReference type="EMBL" id="PTE15908.1"/>
    </source>
</evidence>
<feature type="transmembrane region" description="Helical" evidence="1">
    <location>
        <begin position="431"/>
        <end position="451"/>
    </location>
</feature>
<dbReference type="EMBL" id="PZKE01000002">
    <property type="protein sequence ID" value="PTE15908.1"/>
    <property type="molecule type" value="Genomic_DNA"/>
</dbReference>
<feature type="transmembrane region" description="Helical" evidence="1">
    <location>
        <begin position="339"/>
        <end position="361"/>
    </location>
</feature>
<keyword evidence="1" id="KW-1133">Transmembrane helix</keyword>
<sequence length="706" mass="74634">MADLNIQLILRLVDKATAPARLAMRAIERIGGEGMMRNAARGNRGAHLMAAGLGTVTGAALRGAAVLAAYQGTAAALTGLFIGPAAEMEKFKIQLTNLEGSAEGADKAMAWIMDFAAKTPLQLNETIAAYARLKAFGLDPTNGSMLALVDTMAATGGGVEQMDGLVLALGQAWTKGKLQGEEAMQMLERGVPVWDLLAAKMGKSSAEVMKLAEKGKLGRKEIQLLMDALGERNAGAAERISKSWDGIVSNLSDQWYRFRVMVMDSGVFDFLKEQLRGLLDTINQMAADGRLQALADQVARALLQSLKAMQAFAHQAVSAWNAVTPIIARVADLLGGWDNLAWVAVSLVMGKIIWGLVGGFAQLSWGILLVVRGLLGMVAQGIVATGIFGRLALLLRGGLARAVGLLRTGALAVGAAIQWLARAILLAGRALLANPLMLALTAIAGMAYVIYQNWDGIVSYFRGKIDRVRAAFDEGLLNGVLKTLSEFNPFVLMADAAEGLFTYITGWSFADVTARITAAFDIDLLQAGIDMIQSLWDGAKAKVAEFIEWVRSIPAMIKEAFGSVDLSDAINLGVTPNVGVPGTGGGVPARPGEPEAYGKVLEGMATPPGRALGGPVRAGMIYEWQEQGRELFSPRTDGNVISNRQLRSLSAGAGSGRRSGGLHIGGITINAAPGQSAGSIARALRRELEELTRQKGFALHDGGDFD</sequence>
<evidence type="ECO:0000259" key="2">
    <source>
        <dbReference type="Pfam" id="PF20155"/>
    </source>
</evidence>
<feature type="transmembrane region" description="Helical" evidence="1">
    <location>
        <begin position="405"/>
        <end position="425"/>
    </location>
</feature>
<name>A0A2T4JDL0_FUSBL</name>
<protein>
    <submittedName>
        <fullName evidence="3">Tail tape measure protein</fullName>
    </submittedName>
</protein>
<dbReference type="Pfam" id="PF20155">
    <property type="entry name" value="TMP_3"/>
    <property type="match status" value="1"/>
</dbReference>
<dbReference type="RefSeq" id="WP_107671916.1">
    <property type="nucleotide sequence ID" value="NZ_PZKE01000002.1"/>
</dbReference>
<comment type="caution">
    <text evidence="3">The sequence shown here is derived from an EMBL/GenBank/DDBJ whole genome shotgun (WGS) entry which is preliminary data.</text>
</comment>
<dbReference type="NCBIfam" id="TIGR02675">
    <property type="entry name" value="tape_meas_nterm"/>
    <property type="match status" value="1"/>
</dbReference>
<keyword evidence="1" id="KW-0812">Transmembrane</keyword>